<dbReference type="InterPro" id="IPR012337">
    <property type="entry name" value="RNaseH-like_sf"/>
</dbReference>
<dbReference type="EMBL" id="VXAQ01005511">
    <property type="protein sequence ID" value="NXL68965.1"/>
    <property type="molecule type" value="Genomic_DNA"/>
</dbReference>
<proteinExistence type="predicted"/>
<evidence type="ECO:0000313" key="11">
    <source>
        <dbReference type="EMBL" id="NXL68965.1"/>
    </source>
</evidence>
<evidence type="ECO:0000256" key="2">
    <source>
        <dbReference type="ARBA" id="ARBA00022695"/>
    </source>
</evidence>
<dbReference type="Pfam" id="PF02022">
    <property type="entry name" value="Integrase_Zn"/>
    <property type="match status" value="1"/>
</dbReference>
<dbReference type="GO" id="GO:0008270">
    <property type="term" value="F:zinc ion binding"/>
    <property type="evidence" value="ECO:0007669"/>
    <property type="project" value="UniProtKB-KW"/>
</dbReference>
<evidence type="ECO:0000256" key="1">
    <source>
        <dbReference type="ARBA" id="ARBA00022679"/>
    </source>
</evidence>
<keyword evidence="6" id="KW-0378">Hydrolase</keyword>
<feature type="domain" description="Integrase-type" evidence="9">
    <location>
        <begin position="93"/>
        <end position="134"/>
    </location>
</feature>
<dbReference type="PANTHER" id="PTHR41694:SF3">
    <property type="entry name" value="RNA-DIRECTED DNA POLYMERASE-RELATED"/>
    <property type="match status" value="1"/>
</dbReference>
<dbReference type="InterPro" id="IPR036397">
    <property type="entry name" value="RNaseH_sf"/>
</dbReference>
<evidence type="ECO:0000256" key="8">
    <source>
        <dbReference type="PROSITE-ProRule" id="PRU00450"/>
    </source>
</evidence>
<dbReference type="GO" id="GO:0035613">
    <property type="term" value="F:RNA stem-loop binding"/>
    <property type="evidence" value="ECO:0007669"/>
    <property type="project" value="TreeGrafter"/>
</dbReference>
<keyword evidence="7" id="KW-0695">RNA-directed DNA polymerase</keyword>
<dbReference type="SUPFAM" id="SSF53098">
    <property type="entry name" value="Ribonuclease H-like"/>
    <property type="match status" value="1"/>
</dbReference>
<keyword evidence="1" id="KW-0808">Transferase</keyword>
<evidence type="ECO:0000256" key="4">
    <source>
        <dbReference type="ARBA" id="ARBA00022723"/>
    </source>
</evidence>
<sequence>VELAAAVCAFELFPDKSLNIIADSAYVTGIESAFIREVENKQLFQLLKLAQLLKTRQHLYFIAHIRSHTNLPGPLTEGNIIADQLTMTVVSPHCFEQVKLTHDFFHQNTRSLWKHFSLTLEQAQEIVRACPDCHRLSPLPILPGTNP</sequence>
<keyword evidence="12" id="KW-1185">Reference proteome</keyword>
<keyword evidence="5" id="KW-0255">Endonuclease</keyword>
<dbReference type="SUPFAM" id="SSF46919">
    <property type="entry name" value="N-terminal Zn binding domain of HIV integrase"/>
    <property type="match status" value="1"/>
</dbReference>
<keyword evidence="3" id="KW-0540">Nuclease</keyword>
<evidence type="ECO:0000256" key="3">
    <source>
        <dbReference type="ARBA" id="ARBA00022722"/>
    </source>
</evidence>
<dbReference type="OrthoDB" id="9381447at2759"/>
<organism evidence="11 12">
    <name type="scientific">Chordeiles acutipennis</name>
    <name type="common">Lesser nighthawk</name>
    <name type="synonym">Caprimulgus acutipennis</name>
    <dbReference type="NCBI Taxonomy" id="118183"/>
    <lineage>
        <taxon>Eukaryota</taxon>
        <taxon>Metazoa</taxon>
        <taxon>Chordata</taxon>
        <taxon>Craniata</taxon>
        <taxon>Vertebrata</taxon>
        <taxon>Euteleostomi</taxon>
        <taxon>Archelosauria</taxon>
        <taxon>Archosauria</taxon>
        <taxon>Dinosauria</taxon>
        <taxon>Saurischia</taxon>
        <taxon>Theropoda</taxon>
        <taxon>Coelurosauria</taxon>
        <taxon>Aves</taxon>
        <taxon>Neognathae</taxon>
        <taxon>Neoaves</taxon>
        <taxon>Strisores</taxon>
        <taxon>Caprimulgiformes</taxon>
        <taxon>Caprimulgidae</taxon>
        <taxon>Chordeilinae</taxon>
        <taxon>Chordeiles</taxon>
    </lineage>
</organism>
<dbReference type="PANTHER" id="PTHR41694">
    <property type="entry name" value="ENDOGENOUS RETROVIRUS GROUP K MEMBER POL PROTEIN"/>
    <property type="match status" value="1"/>
</dbReference>
<dbReference type="AlphaFoldDB" id="A0A7L0UPZ4"/>
<dbReference type="Proteomes" id="UP000568556">
    <property type="component" value="Unassembled WGS sequence"/>
</dbReference>
<dbReference type="PROSITE" id="PS50879">
    <property type="entry name" value="RNASE_H_1"/>
    <property type="match status" value="1"/>
</dbReference>
<evidence type="ECO:0000256" key="7">
    <source>
        <dbReference type="ARBA" id="ARBA00022918"/>
    </source>
</evidence>
<dbReference type="GO" id="GO:0004523">
    <property type="term" value="F:RNA-DNA hybrid ribonuclease activity"/>
    <property type="evidence" value="ECO:0007669"/>
    <property type="project" value="InterPro"/>
</dbReference>
<gene>
    <name evidence="11" type="primary">Ervk18_2</name>
    <name evidence="11" type="ORF">CHOACU_R15668</name>
</gene>
<dbReference type="InterPro" id="IPR002156">
    <property type="entry name" value="RNaseH_domain"/>
</dbReference>
<evidence type="ECO:0000256" key="5">
    <source>
        <dbReference type="ARBA" id="ARBA00022759"/>
    </source>
</evidence>
<protein>
    <submittedName>
        <fullName evidence="11">POK18 protein</fullName>
    </submittedName>
</protein>
<comment type="caution">
    <text evidence="11">The sequence shown here is derived from an EMBL/GenBank/DDBJ whole genome shotgun (WGS) entry which is preliminary data.</text>
</comment>
<evidence type="ECO:0000313" key="12">
    <source>
        <dbReference type="Proteomes" id="UP000568556"/>
    </source>
</evidence>
<evidence type="ECO:0000256" key="6">
    <source>
        <dbReference type="ARBA" id="ARBA00022801"/>
    </source>
</evidence>
<dbReference type="GO" id="GO:0003964">
    <property type="term" value="F:RNA-directed DNA polymerase activity"/>
    <property type="evidence" value="ECO:0007669"/>
    <property type="project" value="UniProtKB-KW"/>
</dbReference>
<dbReference type="Gene3D" id="1.10.10.200">
    <property type="match status" value="1"/>
</dbReference>
<evidence type="ECO:0000259" key="10">
    <source>
        <dbReference type="PROSITE" id="PS50879"/>
    </source>
</evidence>
<dbReference type="Gene3D" id="3.30.420.10">
    <property type="entry name" value="Ribonuclease H-like superfamily/Ribonuclease H"/>
    <property type="match status" value="1"/>
</dbReference>
<keyword evidence="2" id="KW-0548">Nucleotidyltransferase</keyword>
<dbReference type="PROSITE" id="PS50876">
    <property type="entry name" value="ZF_INTEGRASE"/>
    <property type="match status" value="1"/>
</dbReference>
<feature type="non-terminal residue" evidence="11">
    <location>
        <position position="147"/>
    </location>
</feature>
<keyword evidence="8" id="KW-0862">Zinc</keyword>
<feature type="non-terminal residue" evidence="11">
    <location>
        <position position="1"/>
    </location>
</feature>
<dbReference type="Pfam" id="PF00075">
    <property type="entry name" value="RNase_H"/>
    <property type="match status" value="1"/>
</dbReference>
<keyword evidence="8" id="KW-0863">Zinc-finger</keyword>
<name>A0A7L0UPZ4_CHOAC</name>
<feature type="domain" description="RNase H type-1" evidence="10">
    <location>
        <begin position="1"/>
        <end position="91"/>
    </location>
</feature>
<evidence type="ECO:0000259" key="9">
    <source>
        <dbReference type="PROSITE" id="PS50876"/>
    </source>
</evidence>
<dbReference type="InterPro" id="IPR017856">
    <property type="entry name" value="Integrase-like_N"/>
</dbReference>
<dbReference type="InterPro" id="IPR003308">
    <property type="entry name" value="Integrase_Zn-bd_dom_N"/>
</dbReference>
<keyword evidence="4" id="KW-0479">Metal-binding</keyword>
<reference evidence="11 12" key="1">
    <citation type="submission" date="2019-09" db="EMBL/GenBank/DDBJ databases">
        <title>Bird 10,000 Genomes (B10K) Project - Family phase.</title>
        <authorList>
            <person name="Zhang G."/>
        </authorList>
    </citation>
    <scope>NUCLEOTIDE SEQUENCE [LARGE SCALE GENOMIC DNA]</scope>
    <source>
        <strain evidence="11">B10K-DU-008-62</strain>
        <tissue evidence="11">Mixed tissue sample</tissue>
    </source>
</reference>
<accession>A0A7L0UPZ4</accession>